<dbReference type="InterPro" id="IPR049548">
    <property type="entry name" value="Sina-like_RING"/>
</dbReference>
<dbReference type="FunCoup" id="A0A1Q3C6V5">
    <property type="interactions" value="878"/>
</dbReference>
<protein>
    <recommendedName>
        <fullName evidence="4">RING-type E3 ubiquitin transferase</fullName>
        <ecNumber evidence="4">2.3.2.27</ecNumber>
    </recommendedName>
</protein>
<dbReference type="Proteomes" id="UP000187406">
    <property type="component" value="Unassembled WGS sequence"/>
</dbReference>
<evidence type="ECO:0000256" key="2">
    <source>
        <dbReference type="ARBA" id="ARBA00004906"/>
    </source>
</evidence>
<reference evidence="15" key="1">
    <citation type="submission" date="2016-04" db="EMBL/GenBank/DDBJ databases">
        <title>Cephalotus genome sequencing.</title>
        <authorList>
            <person name="Fukushima K."/>
            <person name="Hasebe M."/>
            <person name="Fang X."/>
        </authorList>
    </citation>
    <scope>NUCLEOTIDE SEQUENCE [LARGE SCALE GENOMIC DNA]</scope>
    <source>
        <strain evidence="15">cv. St1</strain>
    </source>
</reference>
<dbReference type="PANTHER" id="PTHR46632">
    <property type="entry name" value="E3 UBIQUITIN-PROTEIN LIGASE SINA-LIKE 4"/>
    <property type="match status" value="1"/>
</dbReference>
<proteinExistence type="inferred from homology"/>
<dbReference type="STRING" id="3775.A0A1Q3C6V5"/>
<evidence type="ECO:0000256" key="5">
    <source>
        <dbReference type="ARBA" id="ARBA00022679"/>
    </source>
</evidence>
<keyword evidence="5" id="KW-0808">Transferase</keyword>
<dbReference type="InterPro" id="IPR013010">
    <property type="entry name" value="Znf_SIAH"/>
</dbReference>
<evidence type="ECO:0000256" key="10">
    <source>
        <dbReference type="ARBA" id="ARBA00024004"/>
    </source>
</evidence>
<evidence type="ECO:0000259" key="13">
    <source>
        <dbReference type="PROSITE" id="PS51081"/>
    </source>
</evidence>
<keyword evidence="15" id="KW-1185">Reference proteome</keyword>
<dbReference type="PANTHER" id="PTHR46632:SF16">
    <property type="entry name" value="E3 UBIQUITIN-PROTEIN LIGASE SINA-LIKE 10"/>
    <property type="match status" value="1"/>
</dbReference>
<evidence type="ECO:0000256" key="11">
    <source>
        <dbReference type="PROSITE-ProRule" id="PRU00455"/>
    </source>
</evidence>
<evidence type="ECO:0000256" key="4">
    <source>
        <dbReference type="ARBA" id="ARBA00012483"/>
    </source>
</evidence>
<dbReference type="EC" id="2.3.2.27" evidence="4"/>
<dbReference type="SUPFAM" id="SSF49599">
    <property type="entry name" value="TRAF domain-like"/>
    <property type="match status" value="1"/>
</dbReference>
<evidence type="ECO:0000313" key="14">
    <source>
        <dbReference type="EMBL" id="GAV75818.1"/>
    </source>
</evidence>
<name>A0A1Q3C6V5_CEPFO</name>
<dbReference type="AlphaFoldDB" id="A0A1Q3C6V5"/>
<dbReference type="CDD" id="cd16571">
    <property type="entry name" value="RING-HC_SIAHs"/>
    <property type="match status" value="1"/>
</dbReference>
<keyword evidence="6" id="KW-0479">Metal-binding</keyword>
<dbReference type="GO" id="GO:0061630">
    <property type="term" value="F:ubiquitin protein ligase activity"/>
    <property type="evidence" value="ECO:0007669"/>
    <property type="project" value="UniProtKB-EC"/>
</dbReference>
<dbReference type="InterPro" id="IPR013083">
    <property type="entry name" value="Znf_RING/FYVE/PHD"/>
</dbReference>
<dbReference type="GO" id="GO:0008270">
    <property type="term" value="F:zinc ion binding"/>
    <property type="evidence" value="ECO:0007669"/>
    <property type="project" value="UniProtKB-KW"/>
</dbReference>
<comment type="catalytic activity">
    <reaction evidence="1">
        <text>S-ubiquitinyl-[E2 ubiquitin-conjugating enzyme]-L-cysteine + [acceptor protein]-L-lysine = [E2 ubiquitin-conjugating enzyme]-L-cysteine + N(6)-ubiquitinyl-[acceptor protein]-L-lysine.</text>
        <dbReference type="EC" id="2.3.2.27"/>
    </reaction>
</comment>
<sequence length="386" mass="42847">MARFSVGGEGTSRSQPQRFKRHRTNPSALTVVREPQPPVYTFEEDEEEEDEDDDYEGDGVEEYVDDDDAPIVFRFHVDRSSNDEEGQQQQQEPQTQQHSLPDGATPVVPGSPNAGVAGDDSVSEKVGPTNGGSISVTLTDPDVLDCCICYETLTVPVFQCDNGHIACSSCCTKLGNKCSICSLPIGYSRCRAIEKVLESVKVSCQNAKYGCPKHIFFSRKYDHEKTCICAPCSCPLTDCDFIGSFEQLCEHFRIIHRNPPIPFVYDRMLPLVLNTDSKFCVMMEEKDCILFILIINQIELIGIESKVVCIAPPCSSRVFYYYIVTKSRGSSLIFQSCIKSMKAWVNDPLAPSLLVPSSFALSGGKFQLEVCIGRDGVLGRHHAHQE</sequence>
<feature type="domain" description="SIAH-type" evidence="13">
    <location>
        <begin position="199"/>
        <end position="257"/>
    </location>
</feature>
<dbReference type="UniPathway" id="UPA00143"/>
<evidence type="ECO:0000256" key="12">
    <source>
        <dbReference type="SAM" id="MobiDB-lite"/>
    </source>
</evidence>
<dbReference type="InterPro" id="IPR044286">
    <property type="entry name" value="SINL_plant"/>
</dbReference>
<feature type="compositionally biased region" description="Acidic residues" evidence="12">
    <location>
        <begin position="42"/>
        <end position="69"/>
    </location>
</feature>
<comment type="similarity">
    <text evidence="3">Belongs to the SINA (Seven in absentia) family.</text>
</comment>
<comment type="caution">
    <text evidence="14">The sequence shown here is derived from an EMBL/GenBank/DDBJ whole genome shotgun (WGS) entry which is preliminary data.</text>
</comment>
<evidence type="ECO:0000256" key="7">
    <source>
        <dbReference type="ARBA" id="ARBA00022771"/>
    </source>
</evidence>
<dbReference type="Pfam" id="PF21362">
    <property type="entry name" value="Sina_RING"/>
    <property type="match status" value="1"/>
</dbReference>
<dbReference type="PROSITE" id="PS51081">
    <property type="entry name" value="ZF_SIAH"/>
    <property type="match status" value="1"/>
</dbReference>
<dbReference type="Gene3D" id="3.30.40.10">
    <property type="entry name" value="Zinc/RING finger domain, C3HC4 (zinc finger)"/>
    <property type="match status" value="1"/>
</dbReference>
<feature type="compositionally biased region" description="Low complexity" evidence="12">
    <location>
        <begin position="87"/>
        <end position="97"/>
    </location>
</feature>
<comment type="function">
    <text evidence="10">E3 ubiquitin-protein ligase that mediates ubiquitination and subsequent proteasomal degradation of target proteins. E3 ubiquitin ligases accept ubiquitin from an E2 ubiquitin-conjugating enzyme in the form of a thioester and then directly transfers the ubiquitin to targeted substrates. It probably triggers the ubiquitin-mediated degradation of different substrates.</text>
</comment>
<evidence type="ECO:0000256" key="1">
    <source>
        <dbReference type="ARBA" id="ARBA00000900"/>
    </source>
</evidence>
<feature type="region of interest" description="Disordered" evidence="12">
    <location>
        <begin position="1"/>
        <end position="134"/>
    </location>
</feature>
<dbReference type="GO" id="GO:0016567">
    <property type="term" value="P:protein ubiquitination"/>
    <property type="evidence" value="ECO:0007669"/>
    <property type="project" value="UniProtKB-UniPathway"/>
</dbReference>
<gene>
    <name evidence="14" type="ORF">CFOL_v3_19294</name>
</gene>
<dbReference type="OrthoDB" id="4788989at2759"/>
<evidence type="ECO:0000256" key="6">
    <source>
        <dbReference type="ARBA" id="ARBA00022723"/>
    </source>
</evidence>
<dbReference type="EMBL" id="BDDD01001421">
    <property type="protein sequence ID" value="GAV75818.1"/>
    <property type="molecule type" value="Genomic_DNA"/>
</dbReference>
<keyword evidence="8" id="KW-0833">Ubl conjugation pathway</keyword>
<evidence type="ECO:0000313" key="15">
    <source>
        <dbReference type="Proteomes" id="UP000187406"/>
    </source>
</evidence>
<evidence type="ECO:0000256" key="9">
    <source>
        <dbReference type="ARBA" id="ARBA00022833"/>
    </source>
</evidence>
<dbReference type="Pfam" id="PF21361">
    <property type="entry name" value="Sina_ZnF"/>
    <property type="match status" value="1"/>
</dbReference>
<accession>A0A1Q3C6V5</accession>
<evidence type="ECO:0000256" key="3">
    <source>
        <dbReference type="ARBA" id="ARBA00009119"/>
    </source>
</evidence>
<evidence type="ECO:0000256" key="8">
    <source>
        <dbReference type="ARBA" id="ARBA00022786"/>
    </source>
</evidence>
<comment type="pathway">
    <text evidence="2">Protein modification; protein ubiquitination.</text>
</comment>
<organism evidence="14 15">
    <name type="scientific">Cephalotus follicularis</name>
    <name type="common">Albany pitcher plant</name>
    <dbReference type="NCBI Taxonomy" id="3775"/>
    <lineage>
        <taxon>Eukaryota</taxon>
        <taxon>Viridiplantae</taxon>
        <taxon>Streptophyta</taxon>
        <taxon>Embryophyta</taxon>
        <taxon>Tracheophyta</taxon>
        <taxon>Spermatophyta</taxon>
        <taxon>Magnoliopsida</taxon>
        <taxon>eudicotyledons</taxon>
        <taxon>Gunneridae</taxon>
        <taxon>Pentapetalae</taxon>
        <taxon>rosids</taxon>
        <taxon>fabids</taxon>
        <taxon>Oxalidales</taxon>
        <taxon>Cephalotaceae</taxon>
        <taxon>Cephalotus</taxon>
    </lineage>
</organism>
<keyword evidence="9" id="KW-0862">Zinc</keyword>
<keyword evidence="7 11" id="KW-0863">Zinc-finger</keyword>
<dbReference type="InParanoid" id="A0A1Q3C6V5"/>